<reference evidence="7" key="2">
    <citation type="submission" date="2025-08" db="UniProtKB">
        <authorList>
            <consortium name="Ensembl"/>
        </authorList>
    </citation>
    <scope>IDENTIFICATION</scope>
</reference>
<proteinExistence type="inferred from homology"/>
<evidence type="ECO:0000256" key="3">
    <source>
        <dbReference type="ARBA" id="ARBA00022525"/>
    </source>
</evidence>
<dbReference type="Proteomes" id="UP000694580">
    <property type="component" value="Chromosome 2"/>
</dbReference>
<keyword evidence="8" id="KW-1185">Reference proteome</keyword>
<dbReference type="InterPro" id="IPR006150">
    <property type="entry name" value="Cys_repeat_1"/>
</dbReference>
<feature type="signal peptide" evidence="5">
    <location>
        <begin position="1"/>
        <end position="16"/>
    </location>
</feature>
<feature type="domain" description="Granulins" evidence="6">
    <location>
        <begin position="704"/>
        <end position="717"/>
    </location>
</feature>
<dbReference type="GO" id="GO:0005576">
    <property type="term" value="C:extracellular region"/>
    <property type="evidence" value="ECO:0007669"/>
    <property type="project" value="UniProtKB-SubCell"/>
</dbReference>
<evidence type="ECO:0000313" key="8">
    <source>
        <dbReference type="Proteomes" id="UP000694580"/>
    </source>
</evidence>
<feature type="domain" description="Granulins" evidence="6">
    <location>
        <begin position="294"/>
        <end position="307"/>
    </location>
</feature>
<feature type="domain" description="Granulins" evidence="6">
    <location>
        <begin position="50"/>
        <end position="63"/>
    </location>
</feature>
<reference evidence="7 8" key="1">
    <citation type="submission" date="2020-06" db="EMBL/GenBank/DDBJ databases">
        <authorList>
            <consortium name="Wellcome Sanger Institute Data Sharing"/>
        </authorList>
    </citation>
    <scope>NUCLEOTIDE SEQUENCE [LARGE SCALE GENOMIC DNA]</scope>
</reference>
<feature type="chain" id="PRO_5044191180" description="Granulins domain-containing protein" evidence="5">
    <location>
        <begin position="17"/>
        <end position="820"/>
    </location>
</feature>
<dbReference type="SUPFAM" id="SSF57277">
    <property type="entry name" value="Granulin repeat"/>
    <property type="match status" value="9"/>
</dbReference>
<evidence type="ECO:0000256" key="2">
    <source>
        <dbReference type="ARBA" id="ARBA00010093"/>
    </source>
</evidence>
<comment type="similarity">
    <text evidence="2">Belongs to the granulin family.</text>
</comment>
<dbReference type="Pfam" id="PF00396">
    <property type="entry name" value="Granulin"/>
    <property type="match status" value="10"/>
</dbReference>
<dbReference type="AlphaFoldDB" id="A0AAY4DYJ9"/>
<keyword evidence="4" id="KW-1015">Disulfide bond</keyword>
<feature type="domain" description="Granulins" evidence="6">
    <location>
        <begin position="374"/>
        <end position="387"/>
    </location>
</feature>
<feature type="domain" description="Granulins" evidence="6">
    <location>
        <begin position="621"/>
        <end position="634"/>
    </location>
</feature>
<keyword evidence="5" id="KW-0732">Signal</keyword>
<dbReference type="GeneTree" id="ENSGT00470000042293"/>
<feature type="domain" description="Granulins" evidence="6">
    <location>
        <begin position="134"/>
        <end position="147"/>
    </location>
</feature>
<evidence type="ECO:0000313" key="7">
    <source>
        <dbReference type="Ensembl" id="ENSDCDP00010050385.1"/>
    </source>
</evidence>
<name>A0AAY4DYJ9_9TELE</name>
<sequence length="820" mass="87383">MKVWLVAVCLLAVCSALPCPDGGLCGDDETCCPEPSGRYGCCHLRNAVCCTDLLHCCPEGTSCNLTIGQCQKKSVSLPLVWRRPAKHRSPAEYPASVGAVVCPDGESECPDDSTCCQLPDDTWGCCPLAKAVCCDDRRHCCPADTKCDIEHSRCLSATLGDVPLWRKFSAHKRTKKPGSVTCPGGRSSCPDNTTCCLMSGGQYGCCPFPEAVCCSDHLHCCPGNTTCDLEHQMCNSAQSNIPLARKLPALPSNGNSPNDVNCPDQVSSCPDGTTCCELNNGSYGCCPMPKAVCCSDRLHCCPEGTTCDVAHNICVSADGSSYWAAKMSPLALSGKLGMNSVPCNDSVACADGNTCCKTADDEWACCPLPEAVCCLDHVHCCPHGTICNTAAQTCDDPANLLSTTPWVEKAPTFPLTANPFTKCDDSASCPGTYTCCKTASGKWGCCPLSEAVCCDDHRHCCPHGTACNLAASTCDSARGSVPWAEKLSAFPLAPEREKCDEQTLCPSGTTCCMQKSGEWACCPLPNAVCCDDHAHCCPKGYKCDVVQETCNHPDLPSLPWARKEHAQSIHVQNAAPSVNSAVPPERHMCDPHTSCPRDNTCCFMNKVGKWGCCPLPKAECCQDGDHCCPSGFRCDEKHTSCTRGGLEIPWYKKEKAQVLTGSEVRLGGADVKCDSQSSCAAGSTCCKLASGQWGCCPLIKAVCCTDHEHCCPQGYSCNLQSGTCVRPTGQSRPLAVLSTPLEQGGPQLSCDAQSRCFSGQTCCRTSSTSWACCPYQQAVCCQDMKHCCPMGYTCDPKVKGCTRATLLTWDFFSEKSPETE</sequence>
<dbReference type="InterPro" id="IPR000118">
    <property type="entry name" value="Granulin"/>
</dbReference>
<reference evidence="7" key="3">
    <citation type="submission" date="2025-09" db="UniProtKB">
        <authorList>
            <consortium name="Ensembl"/>
        </authorList>
    </citation>
    <scope>IDENTIFICATION</scope>
</reference>
<dbReference type="PANTHER" id="PTHR12274:SF3">
    <property type="entry name" value="PROGRANULIN"/>
    <property type="match status" value="1"/>
</dbReference>
<evidence type="ECO:0000256" key="1">
    <source>
        <dbReference type="ARBA" id="ARBA00004613"/>
    </source>
</evidence>
<dbReference type="Ensembl" id="ENSDCDT00010060808.1">
    <property type="protein sequence ID" value="ENSDCDP00010050385.1"/>
    <property type="gene ID" value="ENSDCDG00010029886.1"/>
</dbReference>
<dbReference type="FunFam" id="2.10.25.160:FF:000001">
    <property type="entry name" value="Granulin precursor"/>
    <property type="match status" value="3"/>
</dbReference>
<keyword evidence="3" id="KW-0964">Secreted</keyword>
<evidence type="ECO:0000256" key="4">
    <source>
        <dbReference type="ARBA" id="ARBA00023157"/>
    </source>
</evidence>
<dbReference type="PROSITE" id="PS00799">
    <property type="entry name" value="GRANULINS"/>
    <property type="match status" value="10"/>
</dbReference>
<protein>
    <recommendedName>
        <fullName evidence="6">Granulins domain-containing protein</fullName>
    </recommendedName>
</protein>
<accession>A0AAY4DYJ9</accession>
<feature type="domain" description="Granulins" evidence="6">
    <location>
        <begin position="214"/>
        <end position="227"/>
    </location>
</feature>
<gene>
    <name evidence="7" type="primary">LOC114778915</name>
</gene>
<dbReference type="SMART" id="SM00277">
    <property type="entry name" value="GRAN"/>
    <property type="match status" value="10"/>
</dbReference>
<feature type="domain" description="Granulins" evidence="6">
    <location>
        <begin position="454"/>
        <end position="467"/>
    </location>
</feature>
<evidence type="ECO:0000256" key="5">
    <source>
        <dbReference type="SAM" id="SignalP"/>
    </source>
</evidence>
<feature type="domain" description="Granulins" evidence="6">
    <location>
        <begin position="781"/>
        <end position="794"/>
    </location>
</feature>
<dbReference type="CTD" id="335453"/>
<organism evidence="7 8">
    <name type="scientific">Denticeps clupeoides</name>
    <name type="common">denticle herring</name>
    <dbReference type="NCBI Taxonomy" id="299321"/>
    <lineage>
        <taxon>Eukaryota</taxon>
        <taxon>Metazoa</taxon>
        <taxon>Chordata</taxon>
        <taxon>Craniata</taxon>
        <taxon>Vertebrata</taxon>
        <taxon>Euteleostomi</taxon>
        <taxon>Actinopterygii</taxon>
        <taxon>Neopterygii</taxon>
        <taxon>Teleostei</taxon>
        <taxon>Clupei</taxon>
        <taxon>Clupeiformes</taxon>
        <taxon>Denticipitoidei</taxon>
        <taxon>Denticipitidae</taxon>
        <taxon>Denticeps</taxon>
    </lineage>
</organism>
<dbReference type="InterPro" id="IPR039036">
    <property type="entry name" value="Granulin_fam"/>
</dbReference>
<evidence type="ECO:0000259" key="6">
    <source>
        <dbReference type="PROSITE" id="PS00799"/>
    </source>
</evidence>
<comment type="subcellular location">
    <subcellularLocation>
        <location evidence="1">Secreted</location>
    </subcellularLocation>
</comment>
<dbReference type="PANTHER" id="PTHR12274">
    <property type="entry name" value="GRANULIN"/>
    <property type="match status" value="1"/>
</dbReference>
<dbReference type="SMART" id="SM00289">
    <property type="entry name" value="WR1"/>
    <property type="match status" value="4"/>
</dbReference>
<dbReference type="Gene3D" id="2.10.25.160">
    <property type="entry name" value="Granulin"/>
    <property type="match status" value="10"/>
</dbReference>
<dbReference type="InterPro" id="IPR037277">
    <property type="entry name" value="Granulin_sf"/>
</dbReference>
<feature type="domain" description="Granulins" evidence="6">
    <location>
        <begin position="530"/>
        <end position="543"/>
    </location>
</feature>